<name>A0AAE3G103_9GAMM</name>
<dbReference type="AlphaFoldDB" id="A0AAE3G103"/>
<gene>
    <name evidence="2" type="ORF">J2T57_000021</name>
</gene>
<evidence type="ECO:0000313" key="3">
    <source>
        <dbReference type="Proteomes" id="UP001205843"/>
    </source>
</evidence>
<sequence length="376" mass="38772">MGSNDGVPVAHILGAFLECAAGDTLPGLLAQTMTGESCLRREPELALHAPGHDKPVTPLVGRIRPNEGSPRNTLPRCLHLLLPVIERALAAARDRETPVHHIAICVPESLASQEAAVMAALTETGLALPECAITLHTVGGSGATLSGVVETLATTGGECALFAGVDSLVSLAAVQRHLIGADPDNRHVTPPAVGEGAVCLLLGLVENEGDDGLARITAVGLGNADGPLQTSLFASVEKALDGQPGNGVPPPAMIHAAPQGPDYRAALYRAEEQFWPRRLSPREQLATRKGRPTPPPSVLEPEAESISLARLLGDTGAAALPLALALACARLRHPTLPGVDALVVDAGPGRAGTAVHLARPNTHDIHFKEGASHVQG</sequence>
<evidence type="ECO:0000313" key="2">
    <source>
        <dbReference type="EMBL" id="MCP1672929.1"/>
    </source>
</evidence>
<protein>
    <submittedName>
        <fullName evidence="2">Uncharacterized protein</fullName>
    </submittedName>
</protein>
<feature type="region of interest" description="Disordered" evidence="1">
    <location>
        <begin position="279"/>
        <end position="301"/>
    </location>
</feature>
<comment type="caution">
    <text evidence="2">The sequence shown here is derived from an EMBL/GenBank/DDBJ whole genome shotgun (WGS) entry which is preliminary data.</text>
</comment>
<dbReference type="EMBL" id="JALJXV010000001">
    <property type="protein sequence ID" value="MCP1672929.1"/>
    <property type="molecule type" value="Genomic_DNA"/>
</dbReference>
<evidence type="ECO:0000256" key="1">
    <source>
        <dbReference type="SAM" id="MobiDB-lite"/>
    </source>
</evidence>
<proteinExistence type="predicted"/>
<reference evidence="2" key="1">
    <citation type="submission" date="2022-03" db="EMBL/GenBank/DDBJ databases">
        <title>Genomic Encyclopedia of Type Strains, Phase III (KMG-III): the genomes of soil and plant-associated and newly described type strains.</title>
        <authorList>
            <person name="Whitman W."/>
        </authorList>
    </citation>
    <scope>NUCLEOTIDE SEQUENCE</scope>
    <source>
        <strain evidence="2">ANL 6-2</strain>
    </source>
</reference>
<dbReference type="Proteomes" id="UP001205843">
    <property type="component" value="Unassembled WGS sequence"/>
</dbReference>
<organism evidence="2 3">
    <name type="scientific">Natronocella acetinitrilica</name>
    <dbReference type="NCBI Taxonomy" id="414046"/>
    <lineage>
        <taxon>Bacteria</taxon>
        <taxon>Pseudomonadati</taxon>
        <taxon>Pseudomonadota</taxon>
        <taxon>Gammaproteobacteria</taxon>
        <taxon>Chromatiales</taxon>
        <taxon>Ectothiorhodospiraceae</taxon>
        <taxon>Natronocella</taxon>
    </lineage>
</organism>
<feature type="region of interest" description="Disordered" evidence="1">
    <location>
        <begin position="49"/>
        <end position="68"/>
    </location>
</feature>
<dbReference type="RefSeq" id="WP_253472452.1">
    <property type="nucleotide sequence ID" value="NZ_JALJXV010000001.1"/>
</dbReference>
<keyword evidence="3" id="KW-1185">Reference proteome</keyword>
<accession>A0AAE3G103</accession>